<dbReference type="Proteomes" id="UP001165283">
    <property type="component" value="Unassembled WGS sequence"/>
</dbReference>
<feature type="compositionally biased region" description="Basic and acidic residues" evidence="1">
    <location>
        <begin position="80"/>
        <end position="104"/>
    </location>
</feature>
<dbReference type="EMBL" id="JAGSOV010000009">
    <property type="protein sequence ID" value="MCO1654167.1"/>
    <property type="molecule type" value="Genomic_DNA"/>
</dbReference>
<keyword evidence="2" id="KW-1133">Transmembrane helix</keyword>
<protein>
    <submittedName>
        <fullName evidence="3">Uncharacterized protein</fullName>
    </submittedName>
</protein>
<sequence length="264" mass="28611">MTTGQIVAIVVLVLLVAIVVAAVMIFRRRSPSQRRLEAAQARREAEARTASAARLETEARERAERAKAEQAQAEELAAMARHDREVAREQQARAEELDPDHEFDTPQPDQQHPAVAGGPAPARELQPAATDARDGAHDDTRDDAPRPDERPRHHDYRRPEPIVGGAAAGMLKPRPAADDPTPTPTAPAPTTGPAAVPLQRSTPADEPAERRGTVGEFVRAKDRSATGATDPTARHDRDEAADPQATEQHQSPVRTFADRILGRS</sequence>
<comment type="caution">
    <text evidence="3">The sequence shown here is derived from an EMBL/GenBank/DDBJ whole genome shotgun (WGS) entry which is preliminary data.</text>
</comment>
<feature type="compositionally biased region" description="Low complexity" evidence="1">
    <location>
        <begin position="69"/>
        <end position="79"/>
    </location>
</feature>
<dbReference type="RefSeq" id="WP_252435773.1">
    <property type="nucleotide sequence ID" value="NZ_JAGSOV010000009.1"/>
</dbReference>
<name>A0ABT0ZTX7_9PSEU</name>
<keyword evidence="2" id="KW-0812">Transmembrane</keyword>
<feature type="transmembrane region" description="Helical" evidence="2">
    <location>
        <begin position="6"/>
        <end position="26"/>
    </location>
</feature>
<organism evidence="3 4">
    <name type="scientific">Pseudonocardia humida</name>
    <dbReference type="NCBI Taxonomy" id="2800819"/>
    <lineage>
        <taxon>Bacteria</taxon>
        <taxon>Bacillati</taxon>
        <taxon>Actinomycetota</taxon>
        <taxon>Actinomycetes</taxon>
        <taxon>Pseudonocardiales</taxon>
        <taxon>Pseudonocardiaceae</taxon>
        <taxon>Pseudonocardia</taxon>
    </lineage>
</organism>
<evidence type="ECO:0000256" key="2">
    <source>
        <dbReference type="SAM" id="Phobius"/>
    </source>
</evidence>
<evidence type="ECO:0000256" key="1">
    <source>
        <dbReference type="SAM" id="MobiDB-lite"/>
    </source>
</evidence>
<feature type="compositionally biased region" description="Basic and acidic residues" evidence="1">
    <location>
        <begin position="131"/>
        <end position="160"/>
    </location>
</feature>
<gene>
    <name evidence="3" type="ORF">KDL28_03775</name>
</gene>
<accession>A0ABT0ZTX7</accession>
<feature type="compositionally biased region" description="Basic and acidic residues" evidence="1">
    <location>
        <begin position="207"/>
        <end position="224"/>
    </location>
</feature>
<evidence type="ECO:0000313" key="4">
    <source>
        <dbReference type="Proteomes" id="UP001165283"/>
    </source>
</evidence>
<feature type="compositionally biased region" description="Low complexity" evidence="1">
    <location>
        <begin position="188"/>
        <end position="197"/>
    </location>
</feature>
<keyword evidence="4" id="KW-1185">Reference proteome</keyword>
<proteinExistence type="predicted"/>
<reference evidence="3" key="1">
    <citation type="submission" date="2021-04" db="EMBL/GenBank/DDBJ databases">
        <title>Pseudonocardia sp. nov., isolated from sandy soil of mangrove forest.</title>
        <authorList>
            <person name="Zan Z."/>
            <person name="Huang R."/>
            <person name="Liu W."/>
        </authorList>
    </citation>
    <scope>NUCLEOTIDE SEQUENCE</scope>
    <source>
        <strain evidence="3">S2-4</strain>
    </source>
</reference>
<evidence type="ECO:0000313" key="3">
    <source>
        <dbReference type="EMBL" id="MCO1654167.1"/>
    </source>
</evidence>
<feature type="region of interest" description="Disordered" evidence="1">
    <location>
        <begin position="45"/>
        <end position="264"/>
    </location>
</feature>
<keyword evidence="2" id="KW-0472">Membrane</keyword>
<feature type="compositionally biased region" description="Basic and acidic residues" evidence="1">
    <location>
        <begin position="55"/>
        <end position="68"/>
    </location>
</feature>